<feature type="active site" evidence="3">
    <location>
        <position position="64"/>
    </location>
</feature>
<comment type="caution">
    <text evidence="4">The sequence shown here is derived from an EMBL/GenBank/DDBJ whole genome shotgun (WGS) entry which is preliminary data.</text>
</comment>
<keyword evidence="5" id="KW-1185">Reference proteome</keyword>
<dbReference type="InterPro" id="IPR003719">
    <property type="entry name" value="Phenazine_PhzF-like"/>
</dbReference>
<evidence type="ECO:0000256" key="2">
    <source>
        <dbReference type="ARBA" id="ARBA00023235"/>
    </source>
</evidence>
<evidence type="ECO:0000256" key="1">
    <source>
        <dbReference type="ARBA" id="ARBA00008270"/>
    </source>
</evidence>
<evidence type="ECO:0000256" key="3">
    <source>
        <dbReference type="PIRSR" id="PIRSR016184-1"/>
    </source>
</evidence>
<keyword evidence="2 4" id="KW-0413">Isomerase</keyword>
<reference evidence="4 5" key="1">
    <citation type="submission" date="2019-10" db="EMBL/GenBank/DDBJ databases">
        <title>Prolixibacter strains distinguished by the presence of nitrate reductase genes were adept at nitrate-dependent anaerobic corrosion of metallic iron and carbon steel.</title>
        <authorList>
            <person name="Iino T."/>
            <person name="Shono N."/>
            <person name="Ito K."/>
            <person name="Nakamura R."/>
            <person name="Sueoka K."/>
            <person name="Harayama S."/>
            <person name="Ohkuma M."/>
        </authorList>
    </citation>
    <scope>NUCLEOTIDE SEQUENCE [LARGE SCALE GENOMIC DNA]</scope>
    <source>
        <strain evidence="4 5">JCM 13498</strain>
    </source>
</reference>
<protein>
    <submittedName>
        <fullName evidence="4">Putative isomerase</fullName>
    </submittedName>
</protein>
<evidence type="ECO:0000313" key="5">
    <source>
        <dbReference type="Proteomes" id="UP000391834"/>
    </source>
</evidence>
<proteinExistence type="inferred from homology"/>
<dbReference type="PANTHER" id="PTHR13774">
    <property type="entry name" value="PHENAZINE BIOSYNTHESIS PROTEIN"/>
    <property type="match status" value="1"/>
</dbReference>
<dbReference type="AlphaFoldDB" id="A0A5M4B1L5"/>
<gene>
    <name evidence="4" type="ORF">PbJCM13498_26740</name>
</gene>
<dbReference type="Gene3D" id="3.10.310.10">
    <property type="entry name" value="Diaminopimelate Epimerase, Chain A, domain 1"/>
    <property type="match status" value="2"/>
</dbReference>
<dbReference type="Pfam" id="PF02567">
    <property type="entry name" value="PhzC-PhzF"/>
    <property type="match status" value="1"/>
</dbReference>
<dbReference type="NCBIfam" id="TIGR00654">
    <property type="entry name" value="PhzF_family"/>
    <property type="match status" value="1"/>
</dbReference>
<comment type="similarity">
    <text evidence="1">Belongs to the PhzF family.</text>
</comment>
<dbReference type="PIRSF" id="PIRSF016184">
    <property type="entry name" value="PhzC_PhzF"/>
    <property type="match status" value="1"/>
</dbReference>
<dbReference type="EMBL" id="BLAX01000001">
    <property type="protein sequence ID" value="GET33811.1"/>
    <property type="molecule type" value="Genomic_DNA"/>
</dbReference>
<dbReference type="SUPFAM" id="SSF54506">
    <property type="entry name" value="Diaminopimelate epimerase-like"/>
    <property type="match status" value="1"/>
</dbReference>
<sequence length="279" mass="31307">MLTFIPVKVEYSIVKNKHMKIPVFQVDAFTSKLFEGNPAAVCPLEEWPEDNVLQQIAMENNLSETAFFVRSLHDYELRWFTPKVEVALCGHATLATAHVLFHHMGCTKNPLVFKTRKSGELQVKKDKGLLTLNFPADKLEPAIPPKGLIEALGKKPEEIWKGKTDYLLYYPAQEDIEEMTPDFSRLADVEARGVIVTAPGYNSDFVSRFFAPAVGVNEDPVTGSAHTSLTPFWAHRMNQLEFEAIQLSERGGKMRCHLTGDRVLLSGQAKTFLEGTITL</sequence>
<dbReference type="PANTHER" id="PTHR13774:SF17">
    <property type="entry name" value="PHENAZINE BIOSYNTHESIS-LIKE DOMAIN-CONTAINING PROTEIN"/>
    <property type="match status" value="1"/>
</dbReference>
<dbReference type="GO" id="GO:0016853">
    <property type="term" value="F:isomerase activity"/>
    <property type="evidence" value="ECO:0007669"/>
    <property type="project" value="UniProtKB-KW"/>
</dbReference>
<evidence type="ECO:0000313" key="4">
    <source>
        <dbReference type="EMBL" id="GET33811.1"/>
    </source>
</evidence>
<dbReference type="Proteomes" id="UP000391834">
    <property type="component" value="Unassembled WGS sequence"/>
</dbReference>
<name>A0A5M4B1L5_9BACT</name>
<organism evidence="4 5">
    <name type="scientific">Prolixibacter bellariivorans</name>
    <dbReference type="NCBI Taxonomy" id="314319"/>
    <lineage>
        <taxon>Bacteria</taxon>
        <taxon>Pseudomonadati</taxon>
        <taxon>Bacteroidota</taxon>
        <taxon>Bacteroidia</taxon>
        <taxon>Marinilabiliales</taxon>
        <taxon>Prolixibacteraceae</taxon>
        <taxon>Prolixibacter</taxon>
    </lineage>
</organism>
<dbReference type="GO" id="GO:0005737">
    <property type="term" value="C:cytoplasm"/>
    <property type="evidence" value="ECO:0007669"/>
    <property type="project" value="TreeGrafter"/>
</dbReference>
<accession>A0A5M4B1L5</accession>